<dbReference type="STRING" id="1227549.SAMN05444007_111153"/>
<evidence type="ECO:0000313" key="2">
    <source>
        <dbReference type="EMBL" id="SEK01387.1"/>
    </source>
</evidence>
<proteinExistence type="predicted"/>
<name>A0A1H7DKF0_9RHOB</name>
<keyword evidence="3" id="KW-1185">Reference proteome</keyword>
<reference evidence="2 3" key="1">
    <citation type="submission" date="2016-10" db="EMBL/GenBank/DDBJ databases">
        <authorList>
            <person name="de Groot N.N."/>
        </authorList>
    </citation>
    <scope>NUCLEOTIDE SEQUENCE [LARGE SCALE GENOMIC DNA]</scope>
    <source>
        <strain evidence="2 3">DSM 29340</strain>
    </source>
</reference>
<dbReference type="Proteomes" id="UP000199379">
    <property type="component" value="Unassembled WGS sequence"/>
</dbReference>
<dbReference type="OrthoDB" id="7864548at2"/>
<sequence length="178" mass="18755">MKRLLPLIFLVLGLAAGVGGGLLFDPSPAGEKTNAAETGSGDAASREDAVTETAGSGQDHADDATGDPDGFEYLKFNKQFVVPLLKRGEVIGLAMVGLSLEAVPGLGERFHEIEPKLRDGFLQVLFDHANMGGFDGAFTESGKLNPLRGALLEVAQNALGVDRIRSVLIVDIARQARN</sequence>
<organism evidence="2 3">
    <name type="scientific">Cribrihabitans marinus</name>
    <dbReference type="NCBI Taxonomy" id="1227549"/>
    <lineage>
        <taxon>Bacteria</taxon>
        <taxon>Pseudomonadati</taxon>
        <taxon>Pseudomonadota</taxon>
        <taxon>Alphaproteobacteria</taxon>
        <taxon>Rhodobacterales</taxon>
        <taxon>Paracoccaceae</taxon>
        <taxon>Cribrihabitans</taxon>
    </lineage>
</organism>
<gene>
    <name evidence="2" type="ORF">SAMN05444007_111153</name>
</gene>
<feature type="region of interest" description="Disordered" evidence="1">
    <location>
        <begin position="29"/>
        <end position="64"/>
    </location>
</feature>
<dbReference type="RefSeq" id="WP_092370176.1">
    <property type="nucleotide sequence ID" value="NZ_BMGV01000011.1"/>
</dbReference>
<protein>
    <recommendedName>
        <fullName evidence="4">Flagellar basal body-associated protein FliL</fullName>
    </recommendedName>
</protein>
<accession>A0A1H7DKF0</accession>
<evidence type="ECO:0000256" key="1">
    <source>
        <dbReference type="SAM" id="MobiDB-lite"/>
    </source>
</evidence>
<dbReference type="EMBL" id="FNYD01000011">
    <property type="protein sequence ID" value="SEK01387.1"/>
    <property type="molecule type" value="Genomic_DNA"/>
</dbReference>
<evidence type="ECO:0008006" key="4">
    <source>
        <dbReference type="Google" id="ProtNLM"/>
    </source>
</evidence>
<evidence type="ECO:0000313" key="3">
    <source>
        <dbReference type="Proteomes" id="UP000199379"/>
    </source>
</evidence>
<dbReference type="AlphaFoldDB" id="A0A1H7DKF0"/>